<accession>A0ABD3NN40</accession>
<dbReference type="InterPro" id="IPR027417">
    <property type="entry name" value="P-loop_NTPase"/>
</dbReference>
<feature type="compositionally biased region" description="Low complexity" evidence="1">
    <location>
        <begin position="50"/>
        <end position="60"/>
    </location>
</feature>
<dbReference type="PANTHER" id="PTHR32301:SF6">
    <property type="entry name" value="GOLVESIN-RELATED"/>
    <property type="match status" value="1"/>
</dbReference>
<evidence type="ECO:0008006" key="4">
    <source>
        <dbReference type="Google" id="ProtNLM"/>
    </source>
</evidence>
<dbReference type="Proteomes" id="UP001530400">
    <property type="component" value="Unassembled WGS sequence"/>
</dbReference>
<protein>
    <recommendedName>
        <fullName evidence="4">Sulfotransferase</fullName>
    </recommendedName>
</protein>
<evidence type="ECO:0000313" key="2">
    <source>
        <dbReference type="EMBL" id="KAL3777294.1"/>
    </source>
</evidence>
<gene>
    <name evidence="2" type="ORF">ACHAWO_002120</name>
</gene>
<dbReference type="PANTHER" id="PTHR32301">
    <property type="entry name" value="COUNTIN RECEPTOR CNR3-RELATED"/>
    <property type="match status" value="1"/>
</dbReference>
<proteinExistence type="predicted"/>
<dbReference type="AlphaFoldDB" id="A0ABD3NN40"/>
<name>A0ABD3NN40_9STRA</name>
<sequence>MRSSLPTAPLFRQSSRQSSRQSVLDDRVDEGSYAKSEHTRRSEFTRRSEYTSTSRQSSSSKLKDHLFSMSPCMLMPRASMGQMHLTSSRGMINLRISAIDGKSAYDRYDECFGGNNEEDDEDEDDEYDEYDEYFDEEEETVFPSLHSNSTMKTMLLVKLIYQSLLIALTMMIVCHLPTEMRERYGPGLILPKRNEVKEEKPAMRRKLGPSKCYLATASQRSIDTHLPKEKPLATLSPQHTSLSHINKDAEHLFLPKYQFGGLTGGLKEGIQRRVDVAEASMDPSYRSALPGMVPILRNSNSNNAGLGTRVKDPFNGFGPPQFHPALSTRSISHDGHVPEKVTLTSTPLTGYNPPADDGPAIVLDPMLHGALMDVSYLPYNPDLEIPVFWDVPMTEDLEYNMCSATVSGFGQGAIDRQSKESTSERDLPLKAEFIHSSTYANVDCSTSSGIDRGIAQDLATSNLMSFILQILWMRHVYSYSPAEAYGRGIVLMRDPVDRVVALYEYLNAAKQGDGRGVNKLSLEQFAKSDLTEDNPLTRSLSSNKSSKLNKADIQVAKEILKRKFVVCMTNYKIPLTASESSLGGKLQKRHANVNLPSWSESSAQYNQYLNRKHPGLTPAALDAIKSKNEYDLELFEYGKFMFKHQGVALFDTAVEIQDKS</sequence>
<evidence type="ECO:0000313" key="3">
    <source>
        <dbReference type="Proteomes" id="UP001530400"/>
    </source>
</evidence>
<dbReference type="EMBL" id="JALLPJ020001053">
    <property type="protein sequence ID" value="KAL3777294.1"/>
    <property type="molecule type" value="Genomic_DNA"/>
</dbReference>
<feature type="compositionally biased region" description="Basic and acidic residues" evidence="1">
    <location>
        <begin position="23"/>
        <end position="49"/>
    </location>
</feature>
<organism evidence="2 3">
    <name type="scientific">Cyclotella atomus</name>
    <dbReference type="NCBI Taxonomy" id="382360"/>
    <lineage>
        <taxon>Eukaryota</taxon>
        <taxon>Sar</taxon>
        <taxon>Stramenopiles</taxon>
        <taxon>Ochrophyta</taxon>
        <taxon>Bacillariophyta</taxon>
        <taxon>Coscinodiscophyceae</taxon>
        <taxon>Thalassiosirophycidae</taxon>
        <taxon>Stephanodiscales</taxon>
        <taxon>Stephanodiscaceae</taxon>
        <taxon>Cyclotella</taxon>
    </lineage>
</organism>
<feature type="compositionally biased region" description="Low complexity" evidence="1">
    <location>
        <begin position="12"/>
        <end position="22"/>
    </location>
</feature>
<dbReference type="Gene3D" id="3.40.50.300">
    <property type="entry name" value="P-loop containing nucleotide triphosphate hydrolases"/>
    <property type="match status" value="1"/>
</dbReference>
<keyword evidence="3" id="KW-1185">Reference proteome</keyword>
<dbReference type="InterPro" id="IPR053259">
    <property type="entry name" value="Golvesin-related_Golgi"/>
</dbReference>
<comment type="caution">
    <text evidence="2">The sequence shown here is derived from an EMBL/GenBank/DDBJ whole genome shotgun (WGS) entry which is preliminary data.</text>
</comment>
<reference evidence="2 3" key="1">
    <citation type="submission" date="2024-10" db="EMBL/GenBank/DDBJ databases">
        <title>Updated reference genomes for cyclostephanoid diatoms.</title>
        <authorList>
            <person name="Roberts W.R."/>
            <person name="Alverson A.J."/>
        </authorList>
    </citation>
    <scope>NUCLEOTIDE SEQUENCE [LARGE SCALE GENOMIC DNA]</scope>
    <source>
        <strain evidence="2 3">AJA010-31</strain>
    </source>
</reference>
<evidence type="ECO:0000256" key="1">
    <source>
        <dbReference type="SAM" id="MobiDB-lite"/>
    </source>
</evidence>
<feature type="region of interest" description="Disordered" evidence="1">
    <location>
        <begin position="1"/>
        <end position="62"/>
    </location>
</feature>